<comment type="caution">
    <text evidence="1">The sequence shown here is derived from an EMBL/GenBank/DDBJ whole genome shotgun (WGS) entry which is preliminary data.</text>
</comment>
<name>A0ABV0A2K2_9HYPH</name>
<evidence type="ECO:0000313" key="1">
    <source>
        <dbReference type="EMBL" id="MEN3237522.1"/>
    </source>
</evidence>
<accession>A0ABV0A2K2</accession>
<dbReference type="EMBL" id="JAQYXP010000004">
    <property type="protein sequence ID" value="MEN3237522.1"/>
    <property type="molecule type" value="Genomic_DNA"/>
</dbReference>
<dbReference type="RefSeq" id="WP_280141939.1">
    <property type="nucleotide sequence ID" value="NZ_JAQYXP010000004.1"/>
</dbReference>
<gene>
    <name evidence="1" type="ORF">PUR29_28880</name>
</gene>
<keyword evidence="2" id="KW-1185">Reference proteome</keyword>
<organism evidence="1 2">
    <name type="scientific">Methylobacterium ajmalii</name>
    <dbReference type="NCBI Taxonomy" id="2738439"/>
    <lineage>
        <taxon>Bacteria</taxon>
        <taxon>Pseudomonadati</taxon>
        <taxon>Pseudomonadota</taxon>
        <taxon>Alphaproteobacteria</taxon>
        <taxon>Hyphomicrobiales</taxon>
        <taxon>Methylobacteriaceae</taxon>
        <taxon>Methylobacterium</taxon>
    </lineage>
</organism>
<proteinExistence type="predicted"/>
<evidence type="ECO:0000313" key="2">
    <source>
        <dbReference type="Proteomes" id="UP001407347"/>
    </source>
</evidence>
<dbReference type="Proteomes" id="UP001407347">
    <property type="component" value="Unassembled WGS sequence"/>
</dbReference>
<protein>
    <submittedName>
        <fullName evidence="1">Uncharacterized protein</fullName>
    </submittedName>
</protein>
<reference evidence="1 2" key="1">
    <citation type="journal article" date="2023" name="PLoS ONE">
        <title>Complete genome assembly of Hawai'i environmental nontuberculous mycobacteria reveals unexpected co-isolation with methylobacteria.</title>
        <authorList>
            <person name="Hendrix J."/>
            <person name="Epperson L.E."/>
            <person name="Tong E.I."/>
            <person name="Chan Y.L."/>
            <person name="Hasan N.A."/>
            <person name="Dawrs S.N."/>
            <person name="Norton G.J."/>
            <person name="Virdi R."/>
            <person name="Crooks J.L."/>
            <person name="Chan E.D."/>
            <person name="Honda J.R."/>
            <person name="Strong M."/>
        </authorList>
    </citation>
    <scope>NUCLEOTIDE SEQUENCE [LARGE SCALE GENOMIC DNA]</scope>
    <source>
        <strain evidence="1 2">NJH_HI04-1</strain>
    </source>
</reference>
<sequence>MSVFIGAILDVGRRLTEQDFLPMPTTTVCDIEILHSTMIC</sequence>